<reference evidence="5" key="1">
    <citation type="submission" date="2023-03" db="EMBL/GenBank/DDBJ databases">
        <title>Massive genome expansion in bonnet fungi (Mycena s.s.) driven by repeated elements and novel gene families across ecological guilds.</title>
        <authorList>
            <consortium name="Lawrence Berkeley National Laboratory"/>
            <person name="Harder C.B."/>
            <person name="Miyauchi S."/>
            <person name="Viragh M."/>
            <person name="Kuo A."/>
            <person name="Thoen E."/>
            <person name="Andreopoulos B."/>
            <person name="Lu D."/>
            <person name="Skrede I."/>
            <person name="Drula E."/>
            <person name="Henrissat B."/>
            <person name="Morin E."/>
            <person name="Kohler A."/>
            <person name="Barry K."/>
            <person name="LaButti K."/>
            <person name="Morin E."/>
            <person name="Salamov A."/>
            <person name="Lipzen A."/>
            <person name="Mereny Z."/>
            <person name="Hegedus B."/>
            <person name="Baldrian P."/>
            <person name="Stursova M."/>
            <person name="Weitz H."/>
            <person name="Taylor A."/>
            <person name="Grigoriev I.V."/>
            <person name="Nagy L.G."/>
            <person name="Martin F."/>
            <person name="Kauserud H."/>
        </authorList>
    </citation>
    <scope>NUCLEOTIDE SEQUENCE</scope>
    <source>
        <strain evidence="5">CBHHK200</strain>
    </source>
</reference>
<dbReference type="EMBL" id="JARJCM010000025">
    <property type="protein sequence ID" value="KAJ7039766.1"/>
    <property type="molecule type" value="Genomic_DNA"/>
</dbReference>
<dbReference type="GO" id="GO:0003735">
    <property type="term" value="F:structural constituent of ribosome"/>
    <property type="evidence" value="ECO:0007669"/>
    <property type="project" value="InterPro"/>
</dbReference>
<keyword evidence="6" id="KW-1185">Reference proteome</keyword>
<dbReference type="GO" id="GO:0006412">
    <property type="term" value="P:translation"/>
    <property type="evidence" value="ECO:0007669"/>
    <property type="project" value="InterPro"/>
</dbReference>
<comment type="caution">
    <text evidence="5">The sequence shown here is derived from an EMBL/GenBank/DDBJ whole genome shotgun (WGS) entry which is preliminary data.</text>
</comment>
<dbReference type="GO" id="GO:0030490">
    <property type="term" value="P:maturation of SSU-rRNA"/>
    <property type="evidence" value="ECO:0007669"/>
    <property type="project" value="TreeGrafter"/>
</dbReference>
<evidence type="ECO:0000256" key="4">
    <source>
        <dbReference type="SAM" id="MobiDB-lite"/>
    </source>
</evidence>
<protein>
    <submittedName>
        <fullName evidence="5">Uncharacterized protein</fullName>
    </submittedName>
</protein>
<evidence type="ECO:0000313" key="5">
    <source>
        <dbReference type="EMBL" id="KAJ7039766.1"/>
    </source>
</evidence>
<comment type="similarity">
    <text evidence="1">Belongs to the eukaryotic ribosomal protein eS28 family.</text>
</comment>
<dbReference type="PANTHER" id="PTHR10769:SF3">
    <property type="entry name" value="SMALL RIBOSOMAL SUBUNIT PROTEIN ES28"/>
    <property type="match status" value="1"/>
</dbReference>
<accession>A0AAD6T4R1</accession>
<evidence type="ECO:0000256" key="2">
    <source>
        <dbReference type="ARBA" id="ARBA00022980"/>
    </source>
</evidence>
<name>A0AAD6T4R1_9AGAR</name>
<dbReference type="SUPFAM" id="SSF50249">
    <property type="entry name" value="Nucleic acid-binding proteins"/>
    <property type="match status" value="1"/>
</dbReference>
<dbReference type="GO" id="GO:0022627">
    <property type="term" value="C:cytosolic small ribosomal subunit"/>
    <property type="evidence" value="ECO:0007669"/>
    <property type="project" value="TreeGrafter"/>
</dbReference>
<dbReference type="InterPro" id="IPR000289">
    <property type="entry name" value="Ribosomal_eS28"/>
</dbReference>
<dbReference type="AlphaFoldDB" id="A0AAD6T4R1"/>
<dbReference type="Proteomes" id="UP001218188">
    <property type="component" value="Unassembled WGS sequence"/>
</dbReference>
<feature type="compositionally biased region" description="Polar residues" evidence="4">
    <location>
        <begin position="8"/>
        <end position="22"/>
    </location>
</feature>
<evidence type="ECO:0000313" key="6">
    <source>
        <dbReference type="Proteomes" id="UP001218188"/>
    </source>
</evidence>
<proteinExistence type="inferred from homology"/>
<evidence type="ECO:0000256" key="1">
    <source>
        <dbReference type="ARBA" id="ARBA00005943"/>
    </source>
</evidence>
<sequence>MGAAGQPLQCSYDSDPETQLQHSVAAGEPRHNAGSRAHLIGFLPLTPPLKLTTIFKVPGRTGSRGGVTQVHVEFMDDTSRTIIQNVKASFVKKTSSAEEHEAPWSLTCRHLPRPCTYTVFRMQSLLRNNSLLDSRQRALESNQV</sequence>
<dbReference type="Pfam" id="PF01200">
    <property type="entry name" value="Ribosomal_S28e"/>
    <property type="match status" value="1"/>
</dbReference>
<gene>
    <name evidence="5" type="ORF">C8F04DRAFT_278467</name>
</gene>
<evidence type="ECO:0000256" key="3">
    <source>
        <dbReference type="ARBA" id="ARBA00023274"/>
    </source>
</evidence>
<dbReference type="Gene3D" id="2.40.50.140">
    <property type="entry name" value="Nucleic acid-binding proteins"/>
    <property type="match status" value="1"/>
</dbReference>
<organism evidence="5 6">
    <name type="scientific">Mycena alexandri</name>
    <dbReference type="NCBI Taxonomy" id="1745969"/>
    <lineage>
        <taxon>Eukaryota</taxon>
        <taxon>Fungi</taxon>
        <taxon>Dikarya</taxon>
        <taxon>Basidiomycota</taxon>
        <taxon>Agaricomycotina</taxon>
        <taxon>Agaricomycetes</taxon>
        <taxon>Agaricomycetidae</taxon>
        <taxon>Agaricales</taxon>
        <taxon>Marasmiineae</taxon>
        <taxon>Mycenaceae</taxon>
        <taxon>Mycena</taxon>
    </lineage>
</organism>
<dbReference type="GO" id="GO:0000028">
    <property type="term" value="P:ribosomal small subunit assembly"/>
    <property type="evidence" value="ECO:0007669"/>
    <property type="project" value="TreeGrafter"/>
</dbReference>
<dbReference type="InterPro" id="IPR012340">
    <property type="entry name" value="NA-bd_OB-fold"/>
</dbReference>
<keyword evidence="3" id="KW-0687">Ribonucleoprotein</keyword>
<keyword evidence="2" id="KW-0689">Ribosomal protein</keyword>
<feature type="region of interest" description="Disordered" evidence="4">
    <location>
        <begin position="1"/>
        <end position="31"/>
    </location>
</feature>
<dbReference type="PANTHER" id="PTHR10769">
    <property type="entry name" value="40S RIBOSOMAL PROTEIN S28"/>
    <property type="match status" value="1"/>
</dbReference>